<dbReference type="EMBL" id="BAABKX010000008">
    <property type="protein sequence ID" value="GAA5050739.1"/>
    <property type="molecule type" value="Genomic_DNA"/>
</dbReference>
<feature type="transmembrane region" description="Helical" evidence="1">
    <location>
        <begin position="35"/>
        <end position="55"/>
    </location>
</feature>
<dbReference type="AlphaFoldDB" id="A0AAV3UHU8"/>
<gene>
    <name evidence="2" type="ORF">GCM10025751_25220</name>
</gene>
<sequence>MFYGVGSLACNLPVFLGIVLSSFFTAGFLSGLTVFVAFSAGMGTLMIGLSVVAGLSKGSLSLGQYAARAQTLGSAAFVLIGLYVTWYSLRSFGYV</sequence>
<comment type="caution">
    <text evidence="2">The sequence shown here is derived from an EMBL/GenBank/DDBJ whole genome shotgun (WGS) entry which is preliminary data.</text>
</comment>
<keyword evidence="3" id="KW-1185">Reference proteome</keyword>
<keyword evidence="1" id="KW-0812">Transmembrane</keyword>
<name>A0AAV3UHU8_9EURY</name>
<proteinExistence type="predicted"/>
<feature type="transmembrane region" description="Helical" evidence="1">
    <location>
        <begin position="67"/>
        <end position="89"/>
    </location>
</feature>
<keyword evidence="1" id="KW-0472">Membrane</keyword>
<feature type="transmembrane region" description="Helical" evidence="1">
    <location>
        <begin position="12"/>
        <end position="29"/>
    </location>
</feature>
<evidence type="ECO:0000256" key="1">
    <source>
        <dbReference type="SAM" id="Phobius"/>
    </source>
</evidence>
<accession>A0AAV3UHU8</accession>
<evidence type="ECO:0000313" key="2">
    <source>
        <dbReference type="EMBL" id="GAA5050739.1"/>
    </source>
</evidence>
<dbReference type="Proteomes" id="UP001501729">
    <property type="component" value="Unassembled WGS sequence"/>
</dbReference>
<protein>
    <recommendedName>
        <fullName evidence="4">Nickel/cobalt efflux system</fullName>
    </recommendedName>
</protein>
<reference evidence="2 3" key="1">
    <citation type="journal article" date="2019" name="Int. J. Syst. Evol. Microbiol.">
        <title>The Global Catalogue of Microorganisms (GCM) 10K type strain sequencing project: providing services to taxonomists for standard genome sequencing and annotation.</title>
        <authorList>
            <consortium name="The Broad Institute Genomics Platform"/>
            <consortium name="The Broad Institute Genome Sequencing Center for Infectious Disease"/>
            <person name="Wu L."/>
            <person name="Ma J."/>
        </authorList>
    </citation>
    <scope>NUCLEOTIDE SEQUENCE [LARGE SCALE GENOMIC DNA]</scope>
    <source>
        <strain evidence="2 3">JCM 17504</strain>
    </source>
</reference>
<evidence type="ECO:0000313" key="3">
    <source>
        <dbReference type="Proteomes" id="UP001501729"/>
    </source>
</evidence>
<organism evidence="2 3">
    <name type="scientific">Haladaptatus pallidirubidus</name>
    <dbReference type="NCBI Taxonomy" id="1008152"/>
    <lineage>
        <taxon>Archaea</taxon>
        <taxon>Methanobacteriati</taxon>
        <taxon>Methanobacteriota</taxon>
        <taxon>Stenosarchaea group</taxon>
        <taxon>Halobacteria</taxon>
        <taxon>Halobacteriales</taxon>
        <taxon>Haladaptataceae</taxon>
        <taxon>Haladaptatus</taxon>
    </lineage>
</organism>
<keyword evidence="1" id="KW-1133">Transmembrane helix</keyword>
<evidence type="ECO:0008006" key="4">
    <source>
        <dbReference type="Google" id="ProtNLM"/>
    </source>
</evidence>